<evidence type="ECO:0000313" key="1">
    <source>
        <dbReference type="EMBL" id="RAW00642.1"/>
    </source>
</evidence>
<dbReference type="Proteomes" id="UP000251889">
    <property type="component" value="Unassembled WGS sequence"/>
</dbReference>
<comment type="caution">
    <text evidence="1">The sequence shown here is derived from an EMBL/GenBank/DDBJ whole genome shotgun (WGS) entry which is preliminary data.</text>
</comment>
<evidence type="ECO:0000313" key="2">
    <source>
        <dbReference type="Proteomes" id="UP000251889"/>
    </source>
</evidence>
<reference evidence="1 2" key="1">
    <citation type="submission" date="2018-06" db="EMBL/GenBank/DDBJ databases">
        <title>Chryseolinea flavus sp. nov., a member of the phylum Bacteroidetes isolated from soil.</title>
        <authorList>
            <person name="Li Y."/>
            <person name="Wang J."/>
        </authorList>
    </citation>
    <scope>NUCLEOTIDE SEQUENCE [LARGE SCALE GENOMIC DNA]</scope>
    <source>
        <strain evidence="1 2">SDU1-6</strain>
    </source>
</reference>
<sequence>MSLEKQIKFLKRKGIGLGTRLKDGRKIYIYMVNDLFVEVHYQNDNSEEPAEKLNMITGLMNLTQYLERDFRATF</sequence>
<gene>
    <name evidence="1" type="ORF">DQQ10_13715</name>
</gene>
<accession>A0A364Y2V2</accession>
<proteinExistence type="predicted"/>
<dbReference type="EMBL" id="QMFY01000006">
    <property type="protein sequence ID" value="RAW00642.1"/>
    <property type="molecule type" value="Genomic_DNA"/>
</dbReference>
<dbReference type="AlphaFoldDB" id="A0A364Y2V2"/>
<organism evidence="1 2">
    <name type="scientific">Pseudochryseolinea flava</name>
    <dbReference type="NCBI Taxonomy" id="2059302"/>
    <lineage>
        <taxon>Bacteria</taxon>
        <taxon>Pseudomonadati</taxon>
        <taxon>Bacteroidota</taxon>
        <taxon>Cytophagia</taxon>
        <taxon>Cytophagales</taxon>
        <taxon>Fulvivirgaceae</taxon>
        <taxon>Pseudochryseolinea</taxon>
    </lineage>
</organism>
<protein>
    <submittedName>
        <fullName evidence="1">Uncharacterized protein</fullName>
    </submittedName>
</protein>
<keyword evidence="2" id="KW-1185">Reference proteome</keyword>
<name>A0A364Y2V2_9BACT</name>